<name>E7G678_9FIRM</name>
<dbReference type="STRING" id="100884.GCA_000269565_01434"/>
<dbReference type="AlphaFoldDB" id="E7G678"/>
<dbReference type="Pfam" id="PF24711">
    <property type="entry name" value="YxiG"/>
    <property type="match status" value="1"/>
</dbReference>
<dbReference type="InterPro" id="IPR057808">
    <property type="entry name" value="YxiG"/>
</dbReference>
<dbReference type="OrthoDB" id="1953602at2"/>
<reference evidence="1 2" key="1">
    <citation type="submission" date="2010-12" db="EMBL/GenBank/DDBJ databases">
        <title>The Genome Sequence of Coprobacillus sp. strain 29_1.</title>
        <authorList>
            <consortium name="The Broad Institute Genome Sequencing Platform"/>
            <person name="Earl A."/>
            <person name="Ward D."/>
            <person name="Feldgarden M."/>
            <person name="Gevers D."/>
            <person name="Daigneault M."/>
            <person name="Sibley C.D."/>
            <person name="White A."/>
            <person name="Strauss J."/>
            <person name="Allen-Vercoe E."/>
            <person name="Young S.K."/>
            <person name="Zeng Q."/>
            <person name="Gargeya S."/>
            <person name="Fitzgerald M."/>
            <person name="Haas B."/>
            <person name="Abouelleil A."/>
            <person name="Alvarado L."/>
            <person name="Arachchi H.M."/>
            <person name="Berlin A."/>
            <person name="Brown A."/>
            <person name="Chapman S.B."/>
            <person name="Chen Z."/>
            <person name="Dunbar C."/>
            <person name="Freedman E."/>
            <person name="Gearin G."/>
            <person name="Gellesch M."/>
            <person name="Goldberg J."/>
            <person name="Griggs A."/>
            <person name="Gujja S."/>
            <person name="Heilman E."/>
            <person name="Heiman D."/>
            <person name="Howarth C."/>
            <person name="Larson L."/>
            <person name="Lui A."/>
            <person name="MacDonald P.J.P."/>
            <person name="Mehta T."/>
            <person name="Montmayeur A."/>
            <person name="Murphy C."/>
            <person name="Neiman D."/>
            <person name="Pearson M."/>
            <person name="Priest M."/>
            <person name="Roberts A."/>
            <person name="Saif S."/>
            <person name="Shea T."/>
            <person name="Shenoy N."/>
            <person name="Sisk P."/>
            <person name="Stolte C."/>
            <person name="Sykes S."/>
            <person name="White J."/>
            <person name="Yandava C."/>
            <person name="Nusbaum C."/>
            <person name="Birren B."/>
        </authorList>
    </citation>
    <scope>NUCLEOTIDE SEQUENCE [LARGE SCALE GENOMIC DNA]</scope>
    <source>
        <strain evidence="1 2">29_1</strain>
    </source>
</reference>
<dbReference type="GeneID" id="78229310"/>
<protein>
    <submittedName>
        <fullName evidence="1">Uncharacterized protein</fullName>
    </submittedName>
</protein>
<proteinExistence type="predicted"/>
<organism evidence="1 2">
    <name type="scientific">Coprobacillus cateniformis</name>
    <dbReference type="NCBI Taxonomy" id="100884"/>
    <lineage>
        <taxon>Bacteria</taxon>
        <taxon>Bacillati</taxon>
        <taxon>Bacillota</taxon>
        <taxon>Erysipelotrichia</taxon>
        <taxon>Erysipelotrichales</taxon>
        <taxon>Coprobacillaceae</taxon>
        <taxon>Coprobacillus</taxon>
    </lineage>
</organism>
<gene>
    <name evidence="1" type="ORF">HMPREF9488_00266</name>
</gene>
<keyword evidence="2" id="KW-1185">Reference proteome</keyword>
<evidence type="ECO:0000313" key="1">
    <source>
        <dbReference type="EMBL" id="EFW06729.1"/>
    </source>
</evidence>
<dbReference type="EMBL" id="ADKX01000001">
    <property type="protein sequence ID" value="EFW06729.1"/>
    <property type="molecule type" value="Genomic_DNA"/>
</dbReference>
<dbReference type="HOGENOM" id="CLU_149140_0_0_9"/>
<sequence length="134" mass="15902">MENLIEKLNLLWASKILNYDYDMLLNNITFLLETLDNGQIHRYELKFKKVSMVYFVNNVGDTRFNIFEPDEDDYLEFTSISILEDVKFDIESERDEWLKQYQGKANVCIEIWSKVLLIEADSIELNNENCSLSK</sequence>
<accession>E7G678</accession>
<comment type="caution">
    <text evidence="1">The sequence shown here is derived from an EMBL/GenBank/DDBJ whole genome shotgun (WGS) entry which is preliminary data.</text>
</comment>
<evidence type="ECO:0000313" key="2">
    <source>
        <dbReference type="Proteomes" id="UP000003157"/>
    </source>
</evidence>
<dbReference type="RefSeq" id="WP_008787394.1">
    <property type="nucleotide sequence ID" value="NZ_AKCB01000001.1"/>
</dbReference>
<dbReference type="Proteomes" id="UP000003157">
    <property type="component" value="Unassembled WGS sequence"/>
</dbReference>